<accession>A0A1M7J0E9</accession>
<gene>
    <name evidence="1" type="ORF">SAMN05216593_10134</name>
</gene>
<dbReference type="AlphaFoldDB" id="A0A1M7J0E9"/>
<dbReference type="EMBL" id="FRDA01000001">
    <property type="protein sequence ID" value="SHM46388.1"/>
    <property type="molecule type" value="Genomic_DNA"/>
</dbReference>
<dbReference type="Proteomes" id="UP000183983">
    <property type="component" value="Unassembled WGS sequence"/>
</dbReference>
<evidence type="ECO:0000313" key="1">
    <source>
        <dbReference type="EMBL" id="SHM46388.1"/>
    </source>
</evidence>
<protein>
    <submittedName>
        <fullName evidence="1">Uncharacterized protein</fullName>
    </submittedName>
</protein>
<sequence length="59" mass="5940">MKLIAKANLSGPFGNVEAGGEFVVNAAAGAELVQRGIAEEVPITSAKSKDLDKAPAEAS</sequence>
<name>A0A1M7J0E9_9PSED</name>
<reference evidence="1 2" key="1">
    <citation type="submission" date="2016-11" db="EMBL/GenBank/DDBJ databases">
        <authorList>
            <person name="Jaros S."/>
            <person name="Januszkiewicz K."/>
            <person name="Wedrychowicz H."/>
        </authorList>
    </citation>
    <scope>NUCLEOTIDE SEQUENCE [LARGE SCALE GENOMIC DNA]</scope>
    <source>
        <strain evidence="1 2">LMG 26898</strain>
    </source>
</reference>
<dbReference type="STRING" id="1190415.SAMN05216593_10134"/>
<dbReference type="RefSeq" id="WP_073161723.1">
    <property type="nucleotide sequence ID" value="NZ_FRDA01000001.1"/>
</dbReference>
<dbReference type="OrthoDB" id="9901974at2"/>
<organism evidence="1 2">
    <name type="scientific">Pseudomonas asturiensis</name>
    <dbReference type="NCBI Taxonomy" id="1190415"/>
    <lineage>
        <taxon>Bacteria</taxon>
        <taxon>Pseudomonadati</taxon>
        <taxon>Pseudomonadota</taxon>
        <taxon>Gammaproteobacteria</taxon>
        <taxon>Pseudomonadales</taxon>
        <taxon>Pseudomonadaceae</taxon>
        <taxon>Pseudomonas</taxon>
    </lineage>
</organism>
<evidence type="ECO:0000313" key="2">
    <source>
        <dbReference type="Proteomes" id="UP000183983"/>
    </source>
</evidence>
<proteinExistence type="predicted"/>